<accession>A0A099TX46</accession>
<dbReference type="GO" id="GO:0016829">
    <property type="term" value="F:lyase activity"/>
    <property type="evidence" value="ECO:0007669"/>
    <property type="project" value="UniProtKB-KW"/>
</dbReference>
<evidence type="ECO:0000256" key="3">
    <source>
        <dbReference type="ARBA" id="ARBA00023235"/>
    </source>
</evidence>
<dbReference type="GO" id="GO:0009982">
    <property type="term" value="F:pseudouridine synthase activity"/>
    <property type="evidence" value="ECO:0007669"/>
    <property type="project" value="InterPro"/>
</dbReference>
<evidence type="ECO:0000259" key="6">
    <source>
        <dbReference type="Pfam" id="PF00849"/>
    </source>
</evidence>
<name>A0A099TX46_9HELI</name>
<dbReference type="STRING" id="216.LS73_09195"/>
<evidence type="ECO:0000313" key="9">
    <source>
        <dbReference type="Proteomes" id="UP000029922"/>
    </source>
</evidence>
<evidence type="ECO:0000313" key="10">
    <source>
        <dbReference type="Proteomes" id="UP000255139"/>
    </source>
</evidence>
<evidence type="ECO:0000256" key="2">
    <source>
        <dbReference type="ARBA" id="ARBA00010876"/>
    </source>
</evidence>
<dbReference type="GO" id="GO:0003723">
    <property type="term" value="F:RNA binding"/>
    <property type="evidence" value="ECO:0007669"/>
    <property type="project" value="InterPro"/>
</dbReference>
<dbReference type="PANTHER" id="PTHR21600:SF44">
    <property type="entry name" value="RIBOSOMAL LARGE SUBUNIT PSEUDOURIDINE SYNTHASE D"/>
    <property type="match status" value="1"/>
</dbReference>
<dbReference type="AlphaFoldDB" id="A0A099TX46"/>
<keyword evidence="7" id="KW-0456">Lyase</keyword>
<evidence type="ECO:0000313" key="7">
    <source>
        <dbReference type="EMBL" id="STQ87113.1"/>
    </source>
</evidence>
<dbReference type="Pfam" id="PF00849">
    <property type="entry name" value="PseudoU_synth_2"/>
    <property type="match status" value="1"/>
</dbReference>
<dbReference type="InterPro" id="IPR050188">
    <property type="entry name" value="RluA_PseudoU_synthase"/>
</dbReference>
<dbReference type="Gene3D" id="3.30.2350.10">
    <property type="entry name" value="Pseudouridine synthase"/>
    <property type="match status" value="2"/>
</dbReference>
<dbReference type="Proteomes" id="UP000255139">
    <property type="component" value="Unassembled WGS sequence"/>
</dbReference>
<dbReference type="InterPro" id="IPR006224">
    <property type="entry name" value="PsdUridine_synth_RluA-like_CS"/>
</dbReference>
<dbReference type="InterPro" id="IPR006145">
    <property type="entry name" value="PsdUridine_synth_RsuA/RluA"/>
</dbReference>
<dbReference type="SUPFAM" id="SSF55120">
    <property type="entry name" value="Pseudouridine synthase"/>
    <property type="match status" value="2"/>
</dbReference>
<evidence type="ECO:0000256" key="5">
    <source>
        <dbReference type="ARBA" id="ARBA00033164"/>
    </source>
</evidence>
<evidence type="ECO:0000256" key="1">
    <source>
        <dbReference type="ARBA" id="ARBA00000073"/>
    </source>
</evidence>
<gene>
    <name evidence="7" type="primary">rluA_2</name>
    <name evidence="8" type="ORF">LS73_008165</name>
    <name evidence="7" type="ORF">NCTC12714_01935</name>
</gene>
<keyword evidence="3 7" id="KW-0413">Isomerase</keyword>
<dbReference type="GO" id="GO:0140098">
    <property type="term" value="F:catalytic activity, acting on RNA"/>
    <property type="evidence" value="ECO:0007669"/>
    <property type="project" value="UniProtKB-ARBA"/>
</dbReference>
<comment type="catalytic activity">
    <reaction evidence="1">
        <text>a uridine in RNA = a pseudouridine in RNA</text>
        <dbReference type="Rhea" id="RHEA:48348"/>
        <dbReference type="Rhea" id="RHEA-COMP:12068"/>
        <dbReference type="Rhea" id="RHEA-COMP:12069"/>
        <dbReference type="ChEBI" id="CHEBI:65314"/>
        <dbReference type="ChEBI" id="CHEBI:65315"/>
    </reaction>
</comment>
<organism evidence="7 10">
    <name type="scientific">Helicobacter muridarum</name>
    <dbReference type="NCBI Taxonomy" id="216"/>
    <lineage>
        <taxon>Bacteria</taxon>
        <taxon>Pseudomonadati</taxon>
        <taxon>Campylobacterota</taxon>
        <taxon>Epsilonproteobacteria</taxon>
        <taxon>Campylobacterales</taxon>
        <taxon>Helicobacteraceae</taxon>
        <taxon>Helicobacter</taxon>
    </lineage>
</organism>
<protein>
    <recommendedName>
        <fullName evidence="4">RNA pseudouridylate synthase</fullName>
    </recommendedName>
    <alternativeName>
        <fullName evidence="5">RNA-uridine isomerase</fullName>
    </alternativeName>
</protein>
<dbReference type="PROSITE" id="PS01129">
    <property type="entry name" value="PSI_RLU"/>
    <property type="match status" value="1"/>
</dbReference>
<keyword evidence="10" id="KW-1185">Reference proteome</keyword>
<dbReference type="EMBL" id="UGJE01000002">
    <property type="protein sequence ID" value="STQ87113.1"/>
    <property type="molecule type" value="Genomic_DNA"/>
</dbReference>
<evidence type="ECO:0000313" key="8">
    <source>
        <dbReference type="EMBL" id="TLD98919.1"/>
    </source>
</evidence>
<reference evidence="8 9" key="1">
    <citation type="journal article" date="2014" name="Genome Announc.">
        <title>Draft genome sequences of eight enterohepatic helicobacter species isolated from both laboratory and wild rodents.</title>
        <authorList>
            <person name="Sheh A."/>
            <person name="Shen Z."/>
            <person name="Fox J.G."/>
        </authorList>
    </citation>
    <scope>NUCLEOTIDE SEQUENCE [LARGE SCALE GENOMIC DNA]</scope>
    <source>
        <strain evidence="8 9">ST1</strain>
    </source>
</reference>
<proteinExistence type="inferred from homology"/>
<dbReference type="PANTHER" id="PTHR21600">
    <property type="entry name" value="MITOCHONDRIAL RNA PSEUDOURIDINE SYNTHASE"/>
    <property type="match status" value="1"/>
</dbReference>
<dbReference type="EMBL" id="JRPD02000022">
    <property type="protein sequence ID" value="TLD98919.1"/>
    <property type="molecule type" value="Genomic_DNA"/>
</dbReference>
<dbReference type="OrthoDB" id="128480at2"/>
<reference evidence="7 10" key="2">
    <citation type="submission" date="2018-06" db="EMBL/GenBank/DDBJ databases">
        <authorList>
            <consortium name="Pathogen Informatics"/>
            <person name="Doyle S."/>
        </authorList>
    </citation>
    <scope>NUCLEOTIDE SEQUENCE [LARGE SCALE GENOMIC DNA]</scope>
    <source>
        <strain evidence="7 10">NCTC12714</strain>
    </source>
</reference>
<feature type="domain" description="Pseudouridine synthase RsuA/RluA-like" evidence="6">
    <location>
        <begin position="100"/>
        <end position="242"/>
    </location>
</feature>
<dbReference type="CDD" id="cd02869">
    <property type="entry name" value="PseudoU_synth_RluA_like"/>
    <property type="match status" value="1"/>
</dbReference>
<dbReference type="RefSeq" id="WP_034559333.1">
    <property type="nucleotide sequence ID" value="NZ_FZML01000026.1"/>
</dbReference>
<comment type="similarity">
    <text evidence="2">Belongs to the pseudouridine synthase RluA family.</text>
</comment>
<sequence length="474" mass="54795">MGFVKKLYNINSPIKATKFLLQLGYSKSQTQRIIDKGRLKQYGKVLQKSSLISRGEVEVIEFVGMDLGLCARVVSNNSNAAQDTNLSNKSTNIDMYSPSFCIFNKPAKILTHPKNNDINSKEPSLLDQLRYSYGQDCNPCHRLDYETSGLVLCALDKSSEIRLKNLFLERDITKEYLAIVRGRLEKTILIQSNIIFPKKFGNLCIKGEVDNLNMRYLDKLQADDILYSLRDHHKANFMQEDFTWLESTYNNSKALNADCLMDFKSLYSSSMTSNHAISLFMPIRLFDYPLHCFLESCFGRKVFSDNIFNSDVSRLSKQIESRKFNQQLESYIRFRDEAFNNRNKESNFSLVRIVALTGRTHQLRIHANAIHHNIIGDVLYGVSSHIASFFLDSKLGRNTYNIDESIYDIQHNNDSMPHDNDIFHRFLYYCSNLPFYYQQILNDMRAYYTGSTRLLLHAHALNFLGKRFTTSDIG</sequence>
<dbReference type="Proteomes" id="UP000029922">
    <property type="component" value="Unassembled WGS sequence"/>
</dbReference>
<dbReference type="GO" id="GO:0000455">
    <property type="term" value="P:enzyme-directed rRNA pseudouridine synthesis"/>
    <property type="evidence" value="ECO:0007669"/>
    <property type="project" value="TreeGrafter"/>
</dbReference>
<dbReference type="InterPro" id="IPR020103">
    <property type="entry name" value="PsdUridine_synth_cat_dom_sf"/>
</dbReference>
<evidence type="ECO:0000256" key="4">
    <source>
        <dbReference type="ARBA" id="ARBA00031870"/>
    </source>
</evidence>